<dbReference type="OrthoDB" id="5273647at2759"/>
<dbReference type="Proteomes" id="UP000030651">
    <property type="component" value="Unassembled WGS sequence"/>
</dbReference>
<feature type="transmembrane region" description="Helical" evidence="6">
    <location>
        <begin position="51"/>
        <end position="69"/>
    </location>
</feature>
<evidence type="ECO:0000256" key="1">
    <source>
        <dbReference type="ARBA" id="ARBA00004141"/>
    </source>
</evidence>
<proteinExistence type="inferred from homology"/>
<evidence type="ECO:0000256" key="5">
    <source>
        <dbReference type="ARBA" id="ARBA00038359"/>
    </source>
</evidence>
<dbReference type="OMA" id="CIVQTRY"/>
<dbReference type="KEGG" id="pfy:PFICI_11630"/>
<accession>W3WQX9</accession>
<feature type="transmembrane region" description="Helical" evidence="6">
    <location>
        <begin position="100"/>
        <end position="120"/>
    </location>
</feature>
<dbReference type="InterPro" id="IPR049326">
    <property type="entry name" value="Rhodopsin_dom_fungi"/>
</dbReference>
<keyword evidence="3 6" id="KW-1133">Transmembrane helix</keyword>
<sequence>MTWVVNGSEELDAKSEYRLVVGLCVFSSILMVAAVATRCYVRRKKFGLDDVLVVLGAGPALVYNAFAIVQTKYGLGLPLADRPAADKETYTFYNYVGRPFLMTSLTCFKVALCITYLRMIDRTSYRTYRITVFVYIGLLIAFGLFGIGFNVFNCTPMAKNIHPSIPGSCLSYAPWNLWTWSLNSVLDVAVFLLPIPLFMKMSIDFKLRLELSILFSLSLITTVICIFKTCQIPRIAWGDGNSTQFVYLSALEVNAGLIISCLPHLKPLYNWGKTCSSRSHSRSTKSKSYRMDRLPFRSKTETEVKVHRHRNESETEILRPGITKVTHISVEHSPDGSTAGDNQRMT</sequence>
<organism evidence="8 9">
    <name type="scientific">Pestalotiopsis fici (strain W106-1 / CGMCC3.15140)</name>
    <dbReference type="NCBI Taxonomy" id="1229662"/>
    <lineage>
        <taxon>Eukaryota</taxon>
        <taxon>Fungi</taxon>
        <taxon>Dikarya</taxon>
        <taxon>Ascomycota</taxon>
        <taxon>Pezizomycotina</taxon>
        <taxon>Sordariomycetes</taxon>
        <taxon>Xylariomycetidae</taxon>
        <taxon>Amphisphaeriales</taxon>
        <taxon>Sporocadaceae</taxon>
        <taxon>Pestalotiopsis</taxon>
    </lineage>
</organism>
<dbReference type="Pfam" id="PF20684">
    <property type="entry name" value="Fung_rhodopsin"/>
    <property type="match status" value="1"/>
</dbReference>
<evidence type="ECO:0000313" key="8">
    <source>
        <dbReference type="EMBL" id="ETS76243.1"/>
    </source>
</evidence>
<dbReference type="RefSeq" id="XP_007838402.1">
    <property type="nucleotide sequence ID" value="XM_007840211.1"/>
</dbReference>
<feature type="domain" description="Rhodopsin" evidence="7">
    <location>
        <begin position="36"/>
        <end position="270"/>
    </location>
</feature>
<name>W3WQX9_PESFW</name>
<evidence type="ECO:0000256" key="6">
    <source>
        <dbReference type="SAM" id="Phobius"/>
    </source>
</evidence>
<comment type="subcellular location">
    <subcellularLocation>
        <location evidence="1">Membrane</location>
        <topology evidence="1">Multi-pass membrane protein</topology>
    </subcellularLocation>
</comment>
<evidence type="ECO:0000313" key="9">
    <source>
        <dbReference type="Proteomes" id="UP000030651"/>
    </source>
</evidence>
<dbReference type="EMBL" id="KI912117">
    <property type="protein sequence ID" value="ETS76243.1"/>
    <property type="molecule type" value="Genomic_DNA"/>
</dbReference>
<keyword evidence="4 6" id="KW-0472">Membrane</keyword>
<dbReference type="GO" id="GO:0016020">
    <property type="term" value="C:membrane"/>
    <property type="evidence" value="ECO:0007669"/>
    <property type="project" value="UniProtKB-SubCell"/>
</dbReference>
<evidence type="ECO:0000256" key="2">
    <source>
        <dbReference type="ARBA" id="ARBA00022692"/>
    </source>
</evidence>
<feature type="transmembrane region" description="Helical" evidence="6">
    <location>
        <begin position="180"/>
        <end position="199"/>
    </location>
</feature>
<feature type="transmembrane region" description="Helical" evidence="6">
    <location>
        <begin position="20"/>
        <end position="39"/>
    </location>
</feature>
<feature type="transmembrane region" description="Helical" evidence="6">
    <location>
        <begin position="211"/>
        <end position="229"/>
    </location>
</feature>
<dbReference type="eggNOG" id="ENOG502S2VF">
    <property type="taxonomic scope" value="Eukaryota"/>
</dbReference>
<keyword evidence="2 6" id="KW-0812">Transmembrane</keyword>
<feature type="transmembrane region" description="Helical" evidence="6">
    <location>
        <begin position="132"/>
        <end position="152"/>
    </location>
</feature>
<comment type="similarity">
    <text evidence="5">Belongs to the SAT4 family.</text>
</comment>
<evidence type="ECO:0000256" key="3">
    <source>
        <dbReference type="ARBA" id="ARBA00022989"/>
    </source>
</evidence>
<dbReference type="HOGENOM" id="CLU_028200_2_1_1"/>
<keyword evidence="9" id="KW-1185">Reference proteome</keyword>
<gene>
    <name evidence="8" type="ORF">PFICI_11630</name>
</gene>
<evidence type="ECO:0000259" key="7">
    <source>
        <dbReference type="Pfam" id="PF20684"/>
    </source>
</evidence>
<evidence type="ECO:0000256" key="4">
    <source>
        <dbReference type="ARBA" id="ARBA00023136"/>
    </source>
</evidence>
<dbReference type="InParanoid" id="W3WQX9"/>
<dbReference type="PANTHER" id="PTHR33048:SF146">
    <property type="entry name" value="INTEGRAL MEMBRANE PROTEIN"/>
    <property type="match status" value="1"/>
</dbReference>
<dbReference type="GeneID" id="19276643"/>
<reference evidence="9" key="1">
    <citation type="journal article" date="2015" name="BMC Genomics">
        <title>Genomic and transcriptomic analysis of the endophytic fungus Pestalotiopsis fici reveals its lifestyle and high potential for synthesis of natural products.</title>
        <authorList>
            <person name="Wang X."/>
            <person name="Zhang X."/>
            <person name="Liu L."/>
            <person name="Xiang M."/>
            <person name="Wang W."/>
            <person name="Sun X."/>
            <person name="Che Y."/>
            <person name="Guo L."/>
            <person name="Liu G."/>
            <person name="Guo L."/>
            <person name="Wang C."/>
            <person name="Yin W.B."/>
            <person name="Stadler M."/>
            <person name="Zhang X."/>
            <person name="Liu X."/>
        </authorList>
    </citation>
    <scope>NUCLEOTIDE SEQUENCE [LARGE SCALE GENOMIC DNA]</scope>
    <source>
        <strain evidence="9">W106-1 / CGMCC3.15140</strain>
    </source>
</reference>
<dbReference type="InterPro" id="IPR052337">
    <property type="entry name" value="SAT4-like"/>
</dbReference>
<protein>
    <recommendedName>
        <fullName evidence="7">Rhodopsin domain-containing protein</fullName>
    </recommendedName>
</protein>
<dbReference type="AlphaFoldDB" id="W3WQX9"/>
<dbReference type="PANTHER" id="PTHR33048">
    <property type="entry name" value="PTH11-LIKE INTEGRAL MEMBRANE PROTEIN (AFU_ORTHOLOGUE AFUA_5G11245)"/>
    <property type="match status" value="1"/>
</dbReference>